<keyword evidence="2" id="KW-1185">Reference proteome</keyword>
<reference evidence="1" key="1">
    <citation type="submission" date="2017-10" db="EMBL/GenBank/DDBJ databases">
        <title>Genome sequence of cellulolytic Lachnospiraceae bacterium XHS1971 isolated from hotspring sediment.</title>
        <authorList>
            <person name="Vasudevan G."/>
            <person name="Joshi A.J."/>
            <person name="Hivarkar S."/>
            <person name="Lanjekar V.B."/>
            <person name="Dhakephalkar P.K."/>
            <person name="Dagar S."/>
        </authorList>
    </citation>
    <scope>NUCLEOTIDE SEQUENCE</scope>
    <source>
        <strain evidence="1">XHS1971</strain>
    </source>
</reference>
<protein>
    <submittedName>
        <fullName evidence="1">Flagellar biosynthesis anti-sigma factor FlgM</fullName>
    </submittedName>
</protein>
<accession>A0AC61D9Y6</accession>
<keyword evidence="1" id="KW-0966">Cell projection</keyword>
<sequence>MSEVFRMRIDKLAGIYETYNKQMVSKYKAVTKTNKKDEVDLSGTAKDYQAAYKALSNVPDIRQDKVKALKEQIASGTYDVGAKEVAEKILSSFDIKG</sequence>
<proteinExistence type="predicted"/>
<organism evidence="1 2">
    <name type="scientific">Sporanaerobium hydrogeniformans</name>
    <dbReference type="NCBI Taxonomy" id="3072179"/>
    <lineage>
        <taxon>Bacteria</taxon>
        <taxon>Bacillati</taxon>
        <taxon>Bacillota</taxon>
        <taxon>Clostridia</taxon>
        <taxon>Lachnospirales</taxon>
        <taxon>Lachnospiraceae</taxon>
        <taxon>Sporanaerobium</taxon>
    </lineage>
</organism>
<keyword evidence="1" id="KW-0282">Flagellum</keyword>
<gene>
    <name evidence="1" type="primary">flgM</name>
    <name evidence="1" type="ORF">CS063_13440</name>
</gene>
<evidence type="ECO:0000313" key="1">
    <source>
        <dbReference type="EMBL" id="PHV69837.1"/>
    </source>
</evidence>
<dbReference type="EMBL" id="PEDL01000017">
    <property type="protein sequence ID" value="PHV69837.1"/>
    <property type="molecule type" value="Genomic_DNA"/>
</dbReference>
<keyword evidence="1" id="KW-0969">Cilium</keyword>
<name>A0AC61D9Y6_9FIRM</name>
<comment type="caution">
    <text evidence="1">The sequence shown here is derived from an EMBL/GenBank/DDBJ whole genome shotgun (WGS) entry which is preliminary data.</text>
</comment>
<dbReference type="Proteomes" id="UP000224460">
    <property type="component" value="Unassembled WGS sequence"/>
</dbReference>
<evidence type="ECO:0000313" key="2">
    <source>
        <dbReference type="Proteomes" id="UP000224460"/>
    </source>
</evidence>